<reference evidence="13" key="1">
    <citation type="submission" date="2018-08" db="EMBL/GenBank/DDBJ databases">
        <authorList>
            <person name="Rossello M."/>
        </authorList>
    </citation>
    <scope>NUCLEOTIDE SEQUENCE [LARGE SCALE GENOMIC DNA]</scope>
    <source>
        <strain evidence="13">cv. Chinese Spring</strain>
    </source>
</reference>
<evidence type="ECO:0000256" key="7">
    <source>
        <dbReference type="ARBA" id="ARBA00023242"/>
    </source>
</evidence>
<feature type="domain" description="Homeobox" evidence="12">
    <location>
        <begin position="37"/>
        <end position="102"/>
    </location>
</feature>
<evidence type="ECO:0000256" key="5">
    <source>
        <dbReference type="ARBA" id="ARBA00023155"/>
    </source>
</evidence>
<dbReference type="GO" id="GO:0003677">
    <property type="term" value="F:DNA binding"/>
    <property type="evidence" value="ECO:0007669"/>
    <property type="project" value="UniProtKB-UniRule"/>
</dbReference>
<dbReference type="Gramene" id="TraesNOR3A03G01482600.1">
    <property type="protein sequence ID" value="TraesNOR3A03G01482600.1"/>
    <property type="gene ID" value="TraesNOR3A03G01482600"/>
</dbReference>
<dbReference type="RefSeq" id="XP_044337390.1">
    <property type="nucleotide sequence ID" value="XM_044481455.1"/>
</dbReference>
<dbReference type="SUPFAM" id="SSF46689">
    <property type="entry name" value="Homeodomain-like"/>
    <property type="match status" value="1"/>
</dbReference>
<evidence type="ECO:0000256" key="10">
    <source>
        <dbReference type="RuleBase" id="RU000682"/>
    </source>
</evidence>
<dbReference type="Gramene" id="TraesJAG3A03G01470540.1">
    <property type="protein sequence ID" value="TraesJAG3A03G01470540.1"/>
    <property type="gene ID" value="TraesJAG3A03G01470540"/>
</dbReference>
<dbReference type="Gramene" id="TraesCAD_scaffold_007997_01G000400.1">
    <property type="protein sequence ID" value="TraesCAD_scaffold_007997_01G000400.1"/>
    <property type="gene ID" value="TraesCAD_scaffold_007997_01G000400"/>
</dbReference>
<accession>A0A3B6EKS2</accession>
<keyword evidence="5 9" id="KW-0371">Homeobox</keyword>
<keyword evidence="7 9" id="KW-0539">Nucleus</keyword>
<dbReference type="SMR" id="A0A3B6EKS2"/>
<feature type="compositionally biased region" description="Pro residues" evidence="11">
    <location>
        <begin position="17"/>
        <end position="30"/>
    </location>
</feature>
<dbReference type="Proteomes" id="UP000019116">
    <property type="component" value="Chromosome 3A"/>
</dbReference>
<dbReference type="OrthoDB" id="1896656at2759"/>
<evidence type="ECO:0000256" key="9">
    <source>
        <dbReference type="PROSITE-ProRule" id="PRU00108"/>
    </source>
</evidence>
<dbReference type="Gramene" id="TraesSYM3A03G01484440.1">
    <property type="protein sequence ID" value="TraesSYM3A03G01484440.1"/>
    <property type="gene ID" value="TraesSYM3A03G01484440"/>
</dbReference>
<dbReference type="GO" id="GO:0005634">
    <property type="term" value="C:nucleus"/>
    <property type="evidence" value="ECO:0007669"/>
    <property type="project" value="UniProtKB-SubCell"/>
</dbReference>
<dbReference type="Gramene" id="TraesCS3A02G358100.1">
    <property type="protein sequence ID" value="TraesCS3A02G358100.1"/>
    <property type="gene ID" value="TraesCS3A02G358100"/>
</dbReference>
<evidence type="ECO:0000256" key="2">
    <source>
        <dbReference type="ARBA" id="ARBA00022473"/>
    </source>
</evidence>
<evidence type="ECO:0000313" key="14">
    <source>
        <dbReference type="Proteomes" id="UP000019116"/>
    </source>
</evidence>
<dbReference type="Gramene" id="TraesCS3A03G0852500.1">
    <property type="protein sequence ID" value="TraesCS3A03G0852500.1.CDS"/>
    <property type="gene ID" value="TraesCS3A03G0852500"/>
</dbReference>
<dbReference type="OMA" id="PNAPACN"/>
<feature type="region of interest" description="Disordered" evidence="11">
    <location>
        <begin position="120"/>
        <end position="142"/>
    </location>
</feature>
<dbReference type="Gramene" id="TraesPARA_EIv1.0_0852380.1">
    <property type="protein sequence ID" value="TraesPARA_EIv1.0_0852380.1.CDS"/>
    <property type="gene ID" value="TraesPARA_EIv1.0_0852380"/>
</dbReference>
<feature type="compositionally biased region" description="Basic and acidic residues" evidence="11">
    <location>
        <begin position="1"/>
        <end position="10"/>
    </location>
</feature>
<dbReference type="Gramene" id="TraesARI3A03G01483290.1">
    <property type="protein sequence ID" value="TraesARI3A03G01483290.1"/>
    <property type="gene ID" value="TraesARI3A03G01483290"/>
</dbReference>
<dbReference type="Gramene" id="TraesWEE_scaffold_039626_01G000100.1">
    <property type="protein sequence ID" value="TraesWEE_scaffold_039626_01G000100.1"/>
    <property type="gene ID" value="TraesWEE_scaffold_039626_01G000100"/>
</dbReference>
<proteinExistence type="inferred from homology"/>
<dbReference type="Pfam" id="PF00046">
    <property type="entry name" value="Homeodomain"/>
    <property type="match status" value="1"/>
</dbReference>
<dbReference type="Gramene" id="TraesLAC3A03G01405690.1">
    <property type="protein sequence ID" value="TraesLAC3A03G01405690.1"/>
    <property type="gene ID" value="TraesLAC3A03G01405690"/>
</dbReference>
<organism evidence="13">
    <name type="scientific">Triticum aestivum</name>
    <name type="common">Wheat</name>
    <dbReference type="NCBI Taxonomy" id="4565"/>
    <lineage>
        <taxon>Eukaryota</taxon>
        <taxon>Viridiplantae</taxon>
        <taxon>Streptophyta</taxon>
        <taxon>Embryophyta</taxon>
        <taxon>Tracheophyta</taxon>
        <taxon>Spermatophyta</taxon>
        <taxon>Magnoliopsida</taxon>
        <taxon>Liliopsida</taxon>
        <taxon>Poales</taxon>
        <taxon>Poaceae</taxon>
        <taxon>BOP clade</taxon>
        <taxon>Pooideae</taxon>
        <taxon>Triticodae</taxon>
        <taxon>Triticeae</taxon>
        <taxon>Triticinae</taxon>
        <taxon>Triticum</taxon>
    </lineage>
</organism>
<sequence length="301" mass="33442">MESVEHHDEAATGLSLSPPPTSAPLSPPISPNSAAVAALANARWVPTREQIAVLEGLYRQGMRTPTAEEIHQVTARLQEHGPIEGKNVFYWFQNRLRQKQKQQQQQRSDYFARQIRRPQPLPTLRRTPGNSFSPVQLQAPPAPNTPACNREGMYMQQPCYMTGQAAQASVNAAYYSQMQPSLMHSNLETMAHGNIQAQAQAAMYFQTTASNNSNTQQPRAVQFPSTNNSYGAPEAYSRRPVLLNLFPQYPTFANRERTLHTESAGSPRPSTSRSFSLEAESSEVPSGDGSRSFYDFFGEGH</sequence>
<keyword evidence="14" id="KW-1185">Reference proteome</keyword>
<dbReference type="GO" id="GO:0099402">
    <property type="term" value="P:plant organ development"/>
    <property type="evidence" value="ECO:0007669"/>
    <property type="project" value="InterPro"/>
</dbReference>
<feature type="region of interest" description="Disordered" evidence="11">
    <location>
        <begin position="259"/>
        <end position="301"/>
    </location>
</feature>
<feature type="DNA-binding region" description="Homeobox" evidence="9">
    <location>
        <begin position="39"/>
        <end position="103"/>
    </location>
</feature>
<dbReference type="InterPro" id="IPR009057">
    <property type="entry name" value="Homeodomain-like_sf"/>
</dbReference>
<dbReference type="Gene3D" id="1.10.10.60">
    <property type="entry name" value="Homeodomain-like"/>
    <property type="match status" value="1"/>
</dbReference>
<dbReference type="PANTHER" id="PTHR45940">
    <property type="entry name" value="WUSCHEL-RELATED HOMEOBOX 1-RELATED"/>
    <property type="match status" value="1"/>
</dbReference>
<dbReference type="PROSITE" id="PS50071">
    <property type="entry name" value="HOMEOBOX_2"/>
    <property type="match status" value="1"/>
</dbReference>
<dbReference type="Gramene" id="TraesSTA3A03G01453350.1">
    <property type="protein sequence ID" value="TraesSTA3A03G01453350.1"/>
    <property type="gene ID" value="TraesSTA3A03G01453350"/>
</dbReference>
<reference evidence="13" key="2">
    <citation type="submission" date="2018-10" db="UniProtKB">
        <authorList>
            <consortium name="EnsemblPlants"/>
        </authorList>
    </citation>
    <scope>IDENTIFICATION</scope>
</reference>
<feature type="compositionally biased region" description="Polar residues" evidence="11">
    <location>
        <begin position="261"/>
        <end position="275"/>
    </location>
</feature>
<dbReference type="Gramene" id="TraesROB_scaffold_040165_01G000400.1">
    <property type="protein sequence ID" value="TraesROB_scaffold_040165_01G000400.1"/>
    <property type="gene ID" value="TraesROB_scaffold_040165_01G000400"/>
</dbReference>
<name>A0A3B6EKS2_WHEAT</name>
<dbReference type="GeneID" id="123058770"/>
<dbReference type="EnsemblPlants" id="TraesCS3A02G358100.1">
    <property type="protein sequence ID" value="TraesCS3A02G358100.1"/>
    <property type="gene ID" value="TraesCS3A02G358100"/>
</dbReference>
<evidence type="ECO:0000256" key="11">
    <source>
        <dbReference type="SAM" id="MobiDB-lite"/>
    </source>
</evidence>
<protein>
    <recommendedName>
        <fullName evidence="12">Homeobox domain-containing protein</fullName>
    </recommendedName>
</protein>
<feature type="region of interest" description="Disordered" evidence="11">
    <location>
        <begin position="1"/>
        <end position="30"/>
    </location>
</feature>
<evidence type="ECO:0000313" key="13">
    <source>
        <dbReference type="EnsemblPlants" id="TraesCS3A02G358100.1"/>
    </source>
</evidence>
<evidence type="ECO:0000259" key="12">
    <source>
        <dbReference type="PROSITE" id="PS50071"/>
    </source>
</evidence>
<dbReference type="AlphaFoldDB" id="A0A3B6EKS2"/>
<evidence type="ECO:0000256" key="8">
    <source>
        <dbReference type="ARBA" id="ARBA00024040"/>
    </source>
</evidence>
<comment type="subcellular location">
    <subcellularLocation>
        <location evidence="1 9 10">Nucleus</location>
    </subcellularLocation>
</comment>
<dbReference type="Gramene" id="TraesCLE_scaffold_058049_01G000400.1">
    <property type="protein sequence ID" value="TraesCLE_scaffold_058049_01G000400.1"/>
    <property type="gene ID" value="TraesCLE_scaffold_058049_01G000400"/>
</dbReference>
<dbReference type="STRING" id="4565.A0A3B6EKS2"/>
<dbReference type="SMART" id="SM00389">
    <property type="entry name" value="HOX"/>
    <property type="match status" value="1"/>
</dbReference>
<keyword evidence="6" id="KW-0804">Transcription</keyword>
<evidence type="ECO:0000256" key="6">
    <source>
        <dbReference type="ARBA" id="ARBA00023163"/>
    </source>
</evidence>
<gene>
    <name evidence="13" type="primary">LOC123058770</name>
</gene>
<keyword evidence="4 9" id="KW-0238">DNA-binding</keyword>
<comment type="similarity">
    <text evidence="8">Belongs to the WUS homeobox family.</text>
</comment>
<dbReference type="PANTHER" id="PTHR45940:SF17">
    <property type="entry name" value="HOMEOBOX DOMAIN-CONTAINING PROTEIN"/>
    <property type="match status" value="1"/>
</dbReference>
<dbReference type="InterPro" id="IPR001356">
    <property type="entry name" value="HD"/>
</dbReference>
<dbReference type="Gramene" id="TraesKAR3A01G0372000.1">
    <property type="protein sequence ID" value="cds.TraesKAR3A01G0372000.1"/>
    <property type="gene ID" value="TraesKAR3A01G0372000"/>
</dbReference>
<dbReference type="InterPro" id="IPR044555">
    <property type="entry name" value="WUSCHEL-like"/>
</dbReference>
<evidence type="ECO:0000256" key="1">
    <source>
        <dbReference type="ARBA" id="ARBA00004123"/>
    </source>
</evidence>
<dbReference type="Gramene" id="TraesLDM3A03G01462420.1">
    <property type="protein sequence ID" value="TraesLDM3A03G01462420.1"/>
    <property type="gene ID" value="TraesLDM3A03G01462420"/>
</dbReference>
<dbReference type="Gramene" id="TraesMAC3A03G01459850.1">
    <property type="protein sequence ID" value="TraesMAC3A03G01459850.1"/>
    <property type="gene ID" value="TraesMAC3A03G01459850"/>
</dbReference>
<keyword evidence="3" id="KW-0805">Transcription regulation</keyword>
<evidence type="ECO:0000256" key="4">
    <source>
        <dbReference type="ARBA" id="ARBA00023125"/>
    </source>
</evidence>
<dbReference type="Gramene" id="TraesJUL3A03G01474250.1">
    <property type="protein sequence ID" value="TraesJUL3A03G01474250.1"/>
    <property type="gene ID" value="TraesJUL3A03G01474250"/>
</dbReference>
<evidence type="ECO:0000256" key="3">
    <source>
        <dbReference type="ARBA" id="ARBA00023015"/>
    </source>
</evidence>
<keyword evidence="2" id="KW-0217">Developmental protein</keyword>
<dbReference type="GO" id="GO:0003700">
    <property type="term" value="F:DNA-binding transcription factor activity"/>
    <property type="evidence" value="ECO:0007669"/>
    <property type="project" value="InterPro"/>
</dbReference>